<keyword evidence="3 8" id="KW-0349">Heme</keyword>
<protein>
    <recommendedName>
        <fullName evidence="13">Cytochrome P450</fullName>
    </recommendedName>
</protein>
<evidence type="ECO:0000256" key="6">
    <source>
        <dbReference type="ARBA" id="ARBA00023004"/>
    </source>
</evidence>
<comment type="caution">
    <text evidence="10">The sequence shown here is derived from an EMBL/GenBank/DDBJ whole genome shotgun (WGS) entry which is preliminary data.</text>
</comment>
<dbReference type="EMBL" id="CM031837">
    <property type="protein sequence ID" value="KAG6682632.1"/>
    <property type="molecule type" value="Genomic_DNA"/>
</dbReference>
<keyword evidence="7 8" id="KW-0503">Monooxygenase</keyword>
<keyword evidence="9" id="KW-0472">Membrane</keyword>
<name>A0A8T1NL62_CARIL</name>
<keyword evidence="9" id="KW-1133">Transmembrane helix</keyword>
<dbReference type="CDD" id="cd11064">
    <property type="entry name" value="CYP86A"/>
    <property type="match status" value="1"/>
</dbReference>
<evidence type="ECO:0008006" key="13">
    <source>
        <dbReference type="Google" id="ProtNLM"/>
    </source>
</evidence>
<feature type="transmembrane region" description="Helical" evidence="9">
    <location>
        <begin position="12"/>
        <end position="32"/>
    </location>
</feature>
<keyword evidence="4 8" id="KW-0479">Metal-binding</keyword>
<evidence type="ECO:0000256" key="1">
    <source>
        <dbReference type="ARBA" id="ARBA00001971"/>
    </source>
</evidence>
<keyword evidence="5 8" id="KW-0560">Oxidoreductase</keyword>
<comment type="similarity">
    <text evidence="2 8">Belongs to the cytochrome P450 family.</text>
</comment>
<dbReference type="Proteomes" id="UP000811609">
    <property type="component" value="Chromosome 13"/>
</dbReference>
<evidence type="ECO:0000256" key="2">
    <source>
        <dbReference type="ARBA" id="ARBA00010617"/>
    </source>
</evidence>
<gene>
    <name evidence="10" type="ORF">CIPAW_13G152200</name>
    <name evidence="11" type="ORF">I3842_13G153000</name>
</gene>
<dbReference type="InterPro" id="IPR001128">
    <property type="entry name" value="Cyt_P450"/>
</dbReference>
<dbReference type="InterPro" id="IPR017972">
    <property type="entry name" value="Cyt_P450_CS"/>
</dbReference>
<proteinExistence type="inferred from homology"/>
<reference evidence="10" key="1">
    <citation type="submission" date="2020-12" db="EMBL/GenBank/DDBJ databases">
        <title>WGS assembly of Carya illinoinensis cv. Pawnee.</title>
        <authorList>
            <person name="Platts A."/>
            <person name="Shu S."/>
            <person name="Wright S."/>
            <person name="Barry K."/>
            <person name="Edger P."/>
            <person name="Pires J.C."/>
            <person name="Schmutz J."/>
        </authorList>
    </citation>
    <scope>NUCLEOTIDE SEQUENCE</scope>
    <source>
        <tissue evidence="10">Leaf</tissue>
    </source>
</reference>
<evidence type="ECO:0000313" key="11">
    <source>
        <dbReference type="EMBL" id="KAG6682632.1"/>
    </source>
</evidence>
<organism evidence="10 12">
    <name type="scientific">Carya illinoinensis</name>
    <name type="common">Pecan</name>
    <dbReference type="NCBI Taxonomy" id="32201"/>
    <lineage>
        <taxon>Eukaryota</taxon>
        <taxon>Viridiplantae</taxon>
        <taxon>Streptophyta</taxon>
        <taxon>Embryophyta</taxon>
        <taxon>Tracheophyta</taxon>
        <taxon>Spermatophyta</taxon>
        <taxon>Magnoliopsida</taxon>
        <taxon>eudicotyledons</taxon>
        <taxon>Gunneridae</taxon>
        <taxon>Pentapetalae</taxon>
        <taxon>rosids</taxon>
        <taxon>fabids</taxon>
        <taxon>Fagales</taxon>
        <taxon>Juglandaceae</taxon>
        <taxon>Carya</taxon>
    </lineage>
</organism>
<evidence type="ECO:0000256" key="3">
    <source>
        <dbReference type="ARBA" id="ARBA00022617"/>
    </source>
</evidence>
<dbReference type="AlphaFoldDB" id="A0A8T1NL62"/>
<evidence type="ECO:0000313" key="12">
    <source>
        <dbReference type="Proteomes" id="UP000811609"/>
    </source>
</evidence>
<evidence type="ECO:0000256" key="5">
    <source>
        <dbReference type="ARBA" id="ARBA00023002"/>
    </source>
</evidence>
<evidence type="ECO:0000313" key="10">
    <source>
        <dbReference type="EMBL" id="KAG6632339.1"/>
    </source>
</evidence>
<dbReference type="PANTHER" id="PTHR24296">
    <property type="entry name" value="CYTOCHROME P450"/>
    <property type="match status" value="1"/>
</dbReference>
<keyword evidence="12" id="KW-1185">Reference proteome</keyword>
<dbReference type="GO" id="GO:0004497">
    <property type="term" value="F:monooxygenase activity"/>
    <property type="evidence" value="ECO:0007669"/>
    <property type="project" value="UniProtKB-KW"/>
</dbReference>
<dbReference type="PROSITE" id="PS00086">
    <property type="entry name" value="CYTOCHROME_P450"/>
    <property type="match status" value="1"/>
</dbReference>
<keyword evidence="9" id="KW-0812">Transmembrane</keyword>
<keyword evidence="6 8" id="KW-0408">Iron</keyword>
<sequence>MLNLDMITDSVSSLALLLCLFIPLFLFIFHFLSTSTLFPSKTSTPCPQSYPIIGNLPGFLRNRHRFPDWVADMLSQTPSSTLRVRTFLDLSHGICTANPTNVEHLLHSNFPNYIKGSRFHDVLTELLGDGIFNVDAHLWTVQRKIASHEFNTKSLKHFISDTVASEISDRLIPYLSAACEENRAIDLQDVLQRFAFDNICQVAFGVNPECLTSDSMYQNLPSSNFVKAFDDAVEISSSRFLSPLPLLWKLGRFLNIGSEKRYREAIKVIDQYAMEIIRSKEEEDSSEVTRKHQDLLSRFMFSTLNVEFQDEKHKRKFLRDIVLSFILAGRDSTSTALTWFFWLMSGHPRCASLIHEELSSAPEKQSGIFSYEELKKMHYLHAALTESIRLFPPVPINSRLTVADDVLPDGTHVGKGWFADYSAYAMGRMDKVWGEHCREYRPERWLGEDGTFMPLDQFRFPVFHGGPRICLGKEMAYVQMKSVAAALMYRFEIVAIDGGASAEKMKNPPYKLSLLLKMRGGLPVRLKRRQL</sequence>
<dbReference type="Proteomes" id="UP000811246">
    <property type="component" value="Chromosome 13"/>
</dbReference>
<evidence type="ECO:0000256" key="9">
    <source>
        <dbReference type="SAM" id="Phobius"/>
    </source>
</evidence>
<evidence type="ECO:0000256" key="4">
    <source>
        <dbReference type="ARBA" id="ARBA00022723"/>
    </source>
</evidence>
<accession>A0A8T1NL62</accession>
<evidence type="ECO:0000256" key="8">
    <source>
        <dbReference type="RuleBase" id="RU000461"/>
    </source>
</evidence>
<comment type="cofactor">
    <cofactor evidence="1">
        <name>heme</name>
        <dbReference type="ChEBI" id="CHEBI:30413"/>
    </cofactor>
</comment>
<dbReference type="EMBL" id="CM031821">
    <property type="protein sequence ID" value="KAG6632339.1"/>
    <property type="molecule type" value="Genomic_DNA"/>
</dbReference>
<reference evidence="11" key="2">
    <citation type="submission" date="2021-01" db="EMBL/GenBank/DDBJ databases">
        <authorList>
            <person name="Lovell J.T."/>
            <person name="Bentley N."/>
            <person name="Bhattarai G."/>
            <person name="Jenkins J.W."/>
            <person name="Sreedasyam A."/>
            <person name="Alarcon Y."/>
            <person name="Bock C."/>
            <person name="Boston L."/>
            <person name="Carlson J."/>
            <person name="Cervantes K."/>
            <person name="Clermont K."/>
            <person name="Krom N."/>
            <person name="Kubenka K."/>
            <person name="Mamidi S."/>
            <person name="Mattison C."/>
            <person name="Monteros M."/>
            <person name="Pisani C."/>
            <person name="Plott C."/>
            <person name="Rajasekar S."/>
            <person name="Rhein H.S."/>
            <person name="Rohla C."/>
            <person name="Song M."/>
            <person name="Hilaire R.S."/>
            <person name="Shu S."/>
            <person name="Wells L."/>
            <person name="Wang X."/>
            <person name="Webber J."/>
            <person name="Heerema R.J."/>
            <person name="Klein P."/>
            <person name="Conner P."/>
            <person name="Grauke L."/>
            <person name="Grimwood J."/>
            <person name="Schmutz J."/>
            <person name="Randall J.J."/>
        </authorList>
    </citation>
    <scope>NUCLEOTIDE SEQUENCE</scope>
    <source>
        <tissue evidence="11">Leaf</tissue>
    </source>
</reference>
<dbReference type="GO" id="GO:0016705">
    <property type="term" value="F:oxidoreductase activity, acting on paired donors, with incorporation or reduction of molecular oxygen"/>
    <property type="evidence" value="ECO:0007669"/>
    <property type="project" value="InterPro"/>
</dbReference>
<dbReference type="GO" id="GO:0020037">
    <property type="term" value="F:heme binding"/>
    <property type="evidence" value="ECO:0007669"/>
    <property type="project" value="InterPro"/>
</dbReference>
<evidence type="ECO:0000256" key="7">
    <source>
        <dbReference type="ARBA" id="ARBA00023033"/>
    </source>
</evidence>
<dbReference type="Pfam" id="PF00067">
    <property type="entry name" value="p450"/>
    <property type="match status" value="1"/>
</dbReference>
<dbReference type="GO" id="GO:0005506">
    <property type="term" value="F:iron ion binding"/>
    <property type="evidence" value="ECO:0007669"/>
    <property type="project" value="InterPro"/>
</dbReference>